<dbReference type="PANTHER" id="PTHR43377:SF1">
    <property type="entry name" value="BILIVERDIN REDUCTASE A"/>
    <property type="match status" value="1"/>
</dbReference>
<evidence type="ECO:0000313" key="3">
    <source>
        <dbReference type="Proteomes" id="UP000295066"/>
    </source>
</evidence>
<reference evidence="2 3" key="1">
    <citation type="submission" date="2019-03" db="EMBL/GenBank/DDBJ databases">
        <title>Genomic Encyclopedia of Type Strains, Phase IV (KMG-IV): sequencing the most valuable type-strain genomes for metagenomic binning, comparative biology and taxonomic classification.</title>
        <authorList>
            <person name="Goeker M."/>
        </authorList>
    </citation>
    <scope>NUCLEOTIDE SEQUENCE [LARGE SCALE GENOMIC DNA]</scope>
    <source>
        <strain evidence="2 3">DSM 25964</strain>
    </source>
</reference>
<feature type="domain" description="Gfo/Idh/MocA-like oxidoreductase N-terminal" evidence="1">
    <location>
        <begin position="2"/>
        <end position="91"/>
    </location>
</feature>
<proteinExistence type="predicted"/>
<dbReference type="Gene3D" id="3.40.50.720">
    <property type="entry name" value="NAD(P)-binding Rossmann-like Domain"/>
    <property type="match status" value="1"/>
</dbReference>
<dbReference type="Gene3D" id="3.30.360.10">
    <property type="entry name" value="Dihydrodipicolinate Reductase, domain 2"/>
    <property type="match status" value="1"/>
</dbReference>
<sequence length="331" mass="37877">MKCFIAGLGSMGKRRLRLVRRFFPEMDIAVLDARQDRRDDVSRSYGCTVYESFEGGLADFSPDVLIVSTPPDAHALSIHSALEKGIHTFSELDLLDDGYDAILPFEENGFPVAFLSSTPLYRSENRWIIGNHGKTGARKFYTYHVGQYLPDWHPWEKYDEFFVGSPRTNAIREILCIELPWLTECFGKVTDFSCSWSRTSSLNLPYPDTCQVLLRHGDGTTGSFTLDCVSRKAVRNLLISGEEGTILWEGNSQSLRYLSPSGEPVHPLLDEKELERQAGYAQFISESPYLEELRHFFRLVSGETAERGYSYARHREILRLVDGLEREWKEH</sequence>
<dbReference type="SUPFAM" id="SSF51735">
    <property type="entry name" value="NAD(P)-binding Rossmann-fold domains"/>
    <property type="match status" value="1"/>
</dbReference>
<dbReference type="InterPro" id="IPR000683">
    <property type="entry name" value="Gfo/Idh/MocA-like_OxRdtase_N"/>
</dbReference>
<dbReference type="AlphaFoldDB" id="A0A4R8M6E6"/>
<dbReference type="PANTHER" id="PTHR43377">
    <property type="entry name" value="BILIVERDIN REDUCTASE A"/>
    <property type="match status" value="1"/>
</dbReference>
<protein>
    <submittedName>
        <fullName evidence="2">Putative dehydrogenase</fullName>
    </submittedName>
</protein>
<dbReference type="OrthoDB" id="9815825at2"/>
<comment type="caution">
    <text evidence="2">The sequence shown here is derived from an EMBL/GenBank/DDBJ whole genome shotgun (WGS) entry which is preliminary data.</text>
</comment>
<name>A0A4R8M6E6_9BACT</name>
<evidence type="ECO:0000313" key="2">
    <source>
        <dbReference type="EMBL" id="TDY58339.1"/>
    </source>
</evidence>
<dbReference type="EMBL" id="SORI01000014">
    <property type="protein sequence ID" value="TDY58339.1"/>
    <property type="molecule type" value="Genomic_DNA"/>
</dbReference>
<dbReference type="InterPro" id="IPR051450">
    <property type="entry name" value="Gfo/Idh/MocA_Oxidoreductases"/>
</dbReference>
<organism evidence="2 3">
    <name type="scientific">Aminivibrio pyruvatiphilus</name>
    <dbReference type="NCBI Taxonomy" id="1005740"/>
    <lineage>
        <taxon>Bacteria</taxon>
        <taxon>Thermotogati</taxon>
        <taxon>Synergistota</taxon>
        <taxon>Synergistia</taxon>
        <taxon>Synergistales</taxon>
        <taxon>Aminobacteriaceae</taxon>
        <taxon>Aminivibrio</taxon>
    </lineage>
</organism>
<gene>
    <name evidence="2" type="ORF">C8D99_11431</name>
</gene>
<dbReference type="Proteomes" id="UP000295066">
    <property type="component" value="Unassembled WGS sequence"/>
</dbReference>
<dbReference type="InterPro" id="IPR036291">
    <property type="entry name" value="NAD(P)-bd_dom_sf"/>
</dbReference>
<accession>A0A4R8M6E6</accession>
<dbReference type="GO" id="GO:0000166">
    <property type="term" value="F:nucleotide binding"/>
    <property type="evidence" value="ECO:0007669"/>
    <property type="project" value="InterPro"/>
</dbReference>
<dbReference type="Pfam" id="PF01408">
    <property type="entry name" value="GFO_IDH_MocA"/>
    <property type="match status" value="1"/>
</dbReference>
<dbReference type="RefSeq" id="WP_133958061.1">
    <property type="nucleotide sequence ID" value="NZ_SORI01000014.1"/>
</dbReference>
<dbReference type="SUPFAM" id="SSF55347">
    <property type="entry name" value="Glyceraldehyde-3-phosphate dehydrogenase-like, C-terminal domain"/>
    <property type="match status" value="1"/>
</dbReference>
<keyword evidence="3" id="KW-1185">Reference proteome</keyword>
<evidence type="ECO:0000259" key="1">
    <source>
        <dbReference type="Pfam" id="PF01408"/>
    </source>
</evidence>